<organism evidence="2 3">
    <name type="scientific">Primorskyibacter flagellatus</name>
    <dbReference type="NCBI Taxonomy" id="1387277"/>
    <lineage>
        <taxon>Bacteria</taxon>
        <taxon>Pseudomonadati</taxon>
        <taxon>Pseudomonadota</taxon>
        <taxon>Alphaproteobacteria</taxon>
        <taxon>Rhodobacterales</taxon>
        <taxon>Roseobacteraceae</taxon>
        <taxon>Primorskyibacter</taxon>
    </lineage>
</organism>
<dbReference type="Pfam" id="PF00534">
    <property type="entry name" value="Glycos_transf_1"/>
    <property type="match status" value="1"/>
</dbReference>
<dbReference type="InterPro" id="IPR001296">
    <property type="entry name" value="Glyco_trans_1"/>
</dbReference>
<gene>
    <name evidence="2" type="primary">lpsB</name>
    <name evidence="2" type="ORF">GCM10011360_19470</name>
</gene>
<evidence type="ECO:0000313" key="3">
    <source>
        <dbReference type="Proteomes" id="UP000612855"/>
    </source>
</evidence>
<dbReference type="Proteomes" id="UP000612855">
    <property type="component" value="Unassembled WGS sequence"/>
</dbReference>
<sequence>MIAPNFKRRLSGVTSTVVRLVPLQARQIAIAAAAPALPEEVPQVPLASLLTMSRRGPSGARVWHARRNVEMIAGLALKHLLRKRLRLMFTSASQREHTGLTKWLIRRMEAVVATSARTAAYLERDAVVILHGIDTDQFSPSEDRAALRRRLGLPEGAVIAGCYGRIRAQKGTDVFVEALLHRMDRDPDLVGVVMGRATEKHQGFERELKARIAARGHADRLLFKPEVPVWEMADWYRALDLYIAPQRWEGFGLTPLEAMSCGVPVLATRVGAFEELVSDGETGALVAPDDIPGMTRAADALLSDRAALAALGRKARAQALSRFRIEDEAAALVAIYRNLLAKG</sequence>
<dbReference type="EMBL" id="BMFJ01000001">
    <property type="protein sequence ID" value="GGE31616.1"/>
    <property type="molecule type" value="Genomic_DNA"/>
</dbReference>
<name>A0A917A800_9RHOB</name>
<reference evidence="3" key="1">
    <citation type="journal article" date="2019" name="Int. J. Syst. Evol. Microbiol.">
        <title>The Global Catalogue of Microorganisms (GCM) 10K type strain sequencing project: providing services to taxonomists for standard genome sequencing and annotation.</title>
        <authorList>
            <consortium name="The Broad Institute Genomics Platform"/>
            <consortium name="The Broad Institute Genome Sequencing Center for Infectious Disease"/>
            <person name="Wu L."/>
            <person name="Ma J."/>
        </authorList>
    </citation>
    <scope>NUCLEOTIDE SEQUENCE [LARGE SCALE GENOMIC DNA]</scope>
    <source>
        <strain evidence="3">CGMCC 1.12664</strain>
    </source>
</reference>
<dbReference type="SUPFAM" id="SSF53756">
    <property type="entry name" value="UDP-Glycosyltransferase/glycogen phosphorylase"/>
    <property type="match status" value="1"/>
</dbReference>
<feature type="domain" description="Glycosyl transferase family 1" evidence="1">
    <location>
        <begin position="144"/>
        <end position="317"/>
    </location>
</feature>
<dbReference type="AlphaFoldDB" id="A0A917A800"/>
<evidence type="ECO:0000313" key="2">
    <source>
        <dbReference type="EMBL" id="GGE31616.1"/>
    </source>
</evidence>
<accession>A0A917A800</accession>
<keyword evidence="2" id="KW-0808">Transferase</keyword>
<comment type="caution">
    <text evidence="2">The sequence shown here is derived from an EMBL/GenBank/DDBJ whole genome shotgun (WGS) entry which is preliminary data.</text>
</comment>
<protein>
    <submittedName>
        <fullName evidence="2">Glycosyl transferase family 1</fullName>
    </submittedName>
</protein>
<dbReference type="InterPro" id="IPR050194">
    <property type="entry name" value="Glycosyltransferase_grp1"/>
</dbReference>
<evidence type="ECO:0000259" key="1">
    <source>
        <dbReference type="Pfam" id="PF00534"/>
    </source>
</evidence>
<dbReference type="PANTHER" id="PTHR45947">
    <property type="entry name" value="SULFOQUINOVOSYL TRANSFERASE SQD2"/>
    <property type="match status" value="1"/>
</dbReference>
<dbReference type="CDD" id="cd03801">
    <property type="entry name" value="GT4_PimA-like"/>
    <property type="match status" value="1"/>
</dbReference>
<keyword evidence="3" id="KW-1185">Reference proteome</keyword>
<dbReference type="Gene3D" id="3.40.50.2000">
    <property type="entry name" value="Glycogen Phosphorylase B"/>
    <property type="match status" value="2"/>
</dbReference>
<proteinExistence type="predicted"/>
<dbReference type="GO" id="GO:0016757">
    <property type="term" value="F:glycosyltransferase activity"/>
    <property type="evidence" value="ECO:0007669"/>
    <property type="project" value="InterPro"/>
</dbReference>
<dbReference type="PANTHER" id="PTHR45947:SF3">
    <property type="entry name" value="SULFOQUINOVOSYL TRANSFERASE SQD2"/>
    <property type="match status" value="1"/>
</dbReference>